<feature type="transmembrane region" description="Helical" evidence="1">
    <location>
        <begin position="71"/>
        <end position="98"/>
    </location>
</feature>
<keyword evidence="1" id="KW-0812">Transmembrane</keyword>
<sequence>MNKAIAFILILIIAPFLGSIYGIVHDQITFSIAEEYYTKFKFFQFGLYNWGMGQNMGTSETPEVILNSPRFGAGIIGVLSTWWVGLISGIILGFTGLIHKDGNTMFRITLKAIIYTIIIAFLTGLIGFIYSKINVIENIPNWYLPKNVIHKKDFITVGTIHNFSYLGGLIGLIIGVIYSIATNIAYKKRD</sequence>
<dbReference type="KEGG" id="tje:TJEJU_0707"/>
<dbReference type="AlphaFoldDB" id="A0A238U5J2"/>
<reference evidence="2 3" key="1">
    <citation type="submission" date="2017-07" db="EMBL/GenBank/DDBJ databases">
        <authorList>
            <person name="Sun Z.S."/>
            <person name="Albrecht U."/>
            <person name="Echele G."/>
            <person name="Lee C.C."/>
        </authorList>
    </citation>
    <scope>NUCLEOTIDE SEQUENCE [LARGE SCALE GENOMIC DNA]</scope>
    <source>
        <strain evidence="3">type strain: KCTC 22618</strain>
    </source>
</reference>
<evidence type="ECO:0000256" key="1">
    <source>
        <dbReference type="SAM" id="Phobius"/>
    </source>
</evidence>
<keyword evidence="1" id="KW-1133">Transmembrane helix</keyword>
<dbReference type="OrthoDB" id="678065at2"/>
<gene>
    <name evidence="2" type="ORF">TJEJU_0707</name>
</gene>
<feature type="transmembrane region" description="Helical" evidence="1">
    <location>
        <begin position="163"/>
        <end position="186"/>
    </location>
</feature>
<proteinExistence type="predicted"/>
<name>A0A238U5J2_9FLAO</name>
<dbReference type="EMBL" id="LT899436">
    <property type="protein sequence ID" value="SNR14481.1"/>
    <property type="molecule type" value="Genomic_DNA"/>
</dbReference>
<keyword evidence="1" id="KW-0472">Membrane</keyword>
<feature type="transmembrane region" description="Helical" evidence="1">
    <location>
        <begin position="110"/>
        <end position="130"/>
    </location>
</feature>
<dbReference type="Proteomes" id="UP000215214">
    <property type="component" value="Chromosome TJEJU"/>
</dbReference>
<dbReference type="RefSeq" id="WP_095069476.1">
    <property type="nucleotide sequence ID" value="NZ_LT899436.1"/>
</dbReference>
<keyword evidence="3" id="KW-1185">Reference proteome</keyword>
<accession>A0A238U5J2</accession>
<protein>
    <submittedName>
        <fullName evidence="2">Signal peptide-containing protein</fullName>
    </submittedName>
</protein>
<evidence type="ECO:0000313" key="2">
    <source>
        <dbReference type="EMBL" id="SNR14481.1"/>
    </source>
</evidence>
<evidence type="ECO:0000313" key="3">
    <source>
        <dbReference type="Proteomes" id="UP000215214"/>
    </source>
</evidence>
<organism evidence="2 3">
    <name type="scientific">Tenacibaculum jejuense</name>
    <dbReference type="NCBI Taxonomy" id="584609"/>
    <lineage>
        <taxon>Bacteria</taxon>
        <taxon>Pseudomonadati</taxon>
        <taxon>Bacteroidota</taxon>
        <taxon>Flavobacteriia</taxon>
        <taxon>Flavobacteriales</taxon>
        <taxon>Flavobacteriaceae</taxon>
        <taxon>Tenacibaculum</taxon>
    </lineage>
</organism>